<feature type="region of interest" description="Disordered" evidence="1">
    <location>
        <begin position="1"/>
        <end position="40"/>
    </location>
</feature>
<dbReference type="RefSeq" id="WP_369264175.1">
    <property type="nucleotide sequence ID" value="NZ_CP163440.1"/>
</dbReference>
<proteinExistence type="predicted"/>
<protein>
    <submittedName>
        <fullName evidence="2">Uncharacterized protein</fullName>
    </submittedName>
</protein>
<organism evidence="2">
    <name type="scientific">Streptomyces sp. R35</name>
    <dbReference type="NCBI Taxonomy" id="3238630"/>
    <lineage>
        <taxon>Bacteria</taxon>
        <taxon>Bacillati</taxon>
        <taxon>Actinomycetota</taxon>
        <taxon>Actinomycetes</taxon>
        <taxon>Kitasatosporales</taxon>
        <taxon>Streptomycetaceae</taxon>
        <taxon>Streptomyces</taxon>
    </lineage>
</organism>
<accession>A0AB39SL76</accession>
<name>A0AB39SL76_9ACTN</name>
<reference evidence="2" key="1">
    <citation type="submission" date="2024-07" db="EMBL/GenBank/DDBJ databases">
        <authorList>
            <person name="Yu S.T."/>
        </authorList>
    </citation>
    <scope>NUCLEOTIDE SEQUENCE</scope>
    <source>
        <strain evidence="2">R35</strain>
    </source>
</reference>
<evidence type="ECO:0000256" key="1">
    <source>
        <dbReference type="SAM" id="MobiDB-lite"/>
    </source>
</evidence>
<sequence length="67" mass="6912">MPGCGRRHESGAQRGDEASPSSEFVALRHSPTTRPAPLSALAGRANATDDNATAVYWSIPCGDNSAA</sequence>
<dbReference type="EMBL" id="CP163440">
    <property type="protein sequence ID" value="XDQ67248.1"/>
    <property type="molecule type" value="Genomic_DNA"/>
</dbReference>
<feature type="compositionally biased region" description="Basic and acidic residues" evidence="1">
    <location>
        <begin position="1"/>
        <end position="17"/>
    </location>
</feature>
<gene>
    <name evidence="2" type="ORF">AB5J50_43965</name>
</gene>
<dbReference type="AlphaFoldDB" id="A0AB39SL76"/>
<evidence type="ECO:0000313" key="2">
    <source>
        <dbReference type="EMBL" id="XDQ67248.1"/>
    </source>
</evidence>